<keyword evidence="3" id="KW-1185">Reference proteome</keyword>
<keyword evidence="1" id="KW-0812">Transmembrane</keyword>
<feature type="transmembrane region" description="Helical" evidence="1">
    <location>
        <begin position="37"/>
        <end position="57"/>
    </location>
</feature>
<evidence type="ECO:0000313" key="3">
    <source>
        <dbReference type="Proteomes" id="UP001203004"/>
    </source>
</evidence>
<evidence type="ECO:0000313" key="2">
    <source>
        <dbReference type="EMBL" id="MCL1631986.1"/>
    </source>
</evidence>
<feature type="transmembrane region" description="Helical" evidence="1">
    <location>
        <begin position="63"/>
        <end position="85"/>
    </location>
</feature>
<dbReference type="RefSeq" id="WP_249101055.1">
    <property type="nucleotide sequence ID" value="NZ_JAMAST010000008.1"/>
</dbReference>
<gene>
    <name evidence="2" type="ORF">M3N64_08495</name>
</gene>
<accession>A0ABT0MAU7</accession>
<keyword evidence="1" id="KW-0472">Membrane</keyword>
<reference evidence="2 3" key="1">
    <citation type="submission" date="2022-05" db="EMBL/GenBank/DDBJ databases">
        <title>Sporolactobacillus sp nov CPB3-1, isolated from tree bark (Mangifera indica L.).</title>
        <authorList>
            <person name="Phuengjayaem S."/>
            <person name="Tanasupawat S."/>
        </authorList>
    </citation>
    <scope>NUCLEOTIDE SEQUENCE [LARGE SCALE GENOMIC DNA]</scope>
    <source>
        <strain evidence="2 3">CPB3-1</strain>
    </source>
</reference>
<name>A0ABT0MAU7_9BACL</name>
<protein>
    <submittedName>
        <fullName evidence="2">Uncharacterized protein</fullName>
    </submittedName>
</protein>
<keyword evidence="1" id="KW-1133">Transmembrane helix</keyword>
<dbReference type="Proteomes" id="UP001203004">
    <property type="component" value="Unassembled WGS sequence"/>
</dbReference>
<dbReference type="EMBL" id="JAMAST010000008">
    <property type="protein sequence ID" value="MCL1631986.1"/>
    <property type="molecule type" value="Genomic_DNA"/>
</dbReference>
<proteinExistence type="predicted"/>
<feature type="transmembrane region" description="Helical" evidence="1">
    <location>
        <begin position="119"/>
        <end position="137"/>
    </location>
</feature>
<feature type="transmembrane region" description="Helical" evidence="1">
    <location>
        <begin position="143"/>
        <end position="161"/>
    </location>
</feature>
<evidence type="ECO:0000256" key="1">
    <source>
        <dbReference type="SAM" id="Phobius"/>
    </source>
</evidence>
<organism evidence="2 3">
    <name type="scientific">Sporolactobacillus mangiferae</name>
    <dbReference type="NCBI Taxonomy" id="2940498"/>
    <lineage>
        <taxon>Bacteria</taxon>
        <taxon>Bacillati</taxon>
        <taxon>Bacillota</taxon>
        <taxon>Bacilli</taxon>
        <taxon>Bacillales</taxon>
        <taxon>Sporolactobacillaceae</taxon>
        <taxon>Sporolactobacillus</taxon>
    </lineage>
</organism>
<sequence length="179" mass="21249">MFETLIPFYREKESYTLFYDANQKQMYRLPHRNKGNVRYYFLGLAVLYGSYALNALYQNISGIVSNLISFIVILAGSFLVAKFFYKNYYVQNRSRNIFITNTDLLNYAAQGKKQFHREFFVSLFIFLASVTGSLFFFMFSRLLLLIVSGLGYLVFWMLMIMKPFSRMQLYKRIERGEID</sequence>
<comment type="caution">
    <text evidence="2">The sequence shown here is derived from an EMBL/GenBank/DDBJ whole genome shotgun (WGS) entry which is preliminary data.</text>
</comment>